<evidence type="ECO:0000313" key="2">
    <source>
        <dbReference type="Proteomes" id="UP001175227"/>
    </source>
</evidence>
<accession>A0AA39UEH3</accession>
<name>A0AA39UEH3_9AGAR</name>
<sequence>MFAVFVHPLNVPSIEPPLRLLLVFAEFLISRIPLAKQANTAAGELHTLNIVFHCILAHRHFYSHLSEAHAAVFDVLDRFITDTSTSSQLEEDSGALQWALRIYFILVRTECHAMGPRSLEAVINVMFDHYYSVIRFTVIFAGKTIGEALRQGSPTMFSVFRTAQCLEYFGHHGYRLGLVYIIEGYLSIFDRNSNSGIEASVVREHIEYLHTPDILFAVCSILAVGDYDYPDEYCRARIKRNILSLVRIQRDAPVWDDCRYRLGQLLEEDGMDFFYRQTRIEGIHRVSLSAEGIADQRIYIRFAIETLNTFFSGTLDDGPETDLSDRPVAIPDNSLTQPRATWRGHLHRLLPWHGQRDAGDHDATEVV</sequence>
<keyword evidence="2" id="KW-1185">Reference proteome</keyword>
<comment type="caution">
    <text evidence="1">The sequence shown here is derived from an EMBL/GenBank/DDBJ whole genome shotgun (WGS) entry which is preliminary data.</text>
</comment>
<gene>
    <name evidence="1" type="ORF">IW261DRAFT_1465642</name>
</gene>
<reference evidence="1" key="1">
    <citation type="submission" date="2023-06" db="EMBL/GenBank/DDBJ databases">
        <authorList>
            <consortium name="Lawrence Berkeley National Laboratory"/>
            <person name="Ahrendt S."/>
            <person name="Sahu N."/>
            <person name="Indic B."/>
            <person name="Wong-Bajracharya J."/>
            <person name="Merenyi Z."/>
            <person name="Ke H.-M."/>
            <person name="Monk M."/>
            <person name="Kocsube S."/>
            <person name="Drula E."/>
            <person name="Lipzen A."/>
            <person name="Balint B."/>
            <person name="Henrissat B."/>
            <person name="Andreopoulos B."/>
            <person name="Martin F.M."/>
            <person name="Harder C.B."/>
            <person name="Rigling D."/>
            <person name="Ford K.L."/>
            <person name="Foster G.D."/>
            <person name="Pangilinan J."/>
            <person name="Papanicolaou A."/>
            <person name="Barry K."/>
            <person name="LaButti K."/>
            <person name="Viragh M."/>
            <person name="Koriabine M."/>
            <person name="Yan M."/>
            <person name="Riley R."/>
            <person name="Champramary S."/>
            <person name="Plett K.L."/>
            <person name="Tsai I.J."/>
            <person name="Slot J."/>
            <person name="Sipos G."/>
            <person name="Plett J."/>
            <person name="Nagy L.G."/>
            <person name="Grigoriev I.V."/>
        </authorList>
    </citation>
    <scope>NUCLEOTIDE SEQUENCE</scope>
    <source>
        <strain evidence="1">ICMP 16352</strain>
    </source>
</reference>
<dbReference type="Proteomes" id="UP001175227">
    <property type="component" value="Unassembled WGS sequence"/>
</dbReference>
<organism evidence="1 2">
    <name type="scientific">Armillaria novae-zelandiae</name>
    <dbReference type="NCBI Taxonomy" id="153914"/>
    <lineage>
        <taxon>Eukaryota</taxon>
        <taxon>Fungi</taxon>
        <taxon>Dikarya</taxon>
        <taxon>Basidiomycota</taxon>
        <taxon>Agaricomycotina</taxon>
        <taxon>Agaricomycetes</taxon>
        <taxon>Agaricomycetidae</taxon>
        <taxon>Agaricales</taxon>
        <taxon>Marasmiineae</taxon>
        <taxon>Physalacriaceae</taxon>
        <taxon>Armillaria</taxon>
    </lineage>
</organism>
<proteinExistence type="predicted"/>
<dbReference type="AlphaFoldDB" id="A0AA39UEH3"/>
<dbReference type="EMBL" id="JAUEPR010000006">
    <property type="protein sequence ID" value="KAK0483898.1"/>
    <property type="molecule type" value="Genomic_DNA"/>
</dbReference>
<evidence type="ECO:0000313" key="1">
    <source>
        <dbReference type="EMBL" id="KAK0483898.1"/>
    </source>
</evidence>
<protein>
    <submittedName>
        <fullName evidence="1">Uncharacterized protein</fullName>
    </submittedName>
</protein>